<evidence type="ECO:0000313" key="2">
    <source>
        <dbReference type="Proteomes" id="UP000072741"/>
    </source>
</evidence>
<proteinExistence type="predicted"/>
<dbReference type="EMBL" id="LDSL01000171">
    <property type="protein sequence ID" value="KTT14755.1"/>
    <property type="molecule type" value="Genomic_DNA"/>
</dbReference>
<accession>A0A147GM90</accession>
<comment type="caution">
    <text evidence="1">The sequence shown here is derived from an EMBL/GenBank/DDBJ whole genome shotgun (WGS) entry which is preliminary data.</text>
</comment>
<keyword evidence="2" id="KW-1185">Reference proteome</keyword>
<sequence>MRTTVTLDDDAFGTAQAYAQARGLKLGEALSELVRRGSGERLPLRKSGEVWVFDLPPDTPRVSARQVRGLLDETP</sequence>
<name>A0A147GM90_9BURK</name>
<protein>
    <submittedName>
        <fullName evidence="1">Uncharacterized protein</fullName>
    </submittedName>
</protein>
<gene>
    <name evidence="1" type="ORF">NS331_22475</name>
</gene>
<dbReference type="Proteomes" id="UP000072741">
    <property type="component" value="Unassembled WGS sequence"/>
</dbReference>
<reference evidence="1 2" key="1">
    <citation type="journal article" date="2016" name="Front. Microbiol.">
        <title>Genomic Resource of Rice Seed Associated Bacteria.</title>
        <authorList>
            <person name="Midha S."/>
            <person name="Bansal K."/>
            <person name="Sharma S."/>
            <person name="Kumar N."/>
            <person name="Patil P.P."/>
            <person name="Chaudhry V."/>
            <person name="Patil P.B."/>
        </authorList>
    </citation>
    <scope>NUCLEOTIDE SEQUENCE [LARGE SCALE GENOMIC DNA]</scope>
    <source>
        <strain evidence="1 2">NS331</strain>
    </source>
</reference>
<organism evidence="1 2">
    <name type="scientific">Pseudacidovorax intermedius</name>
    <dbReference type="NCBI Taxonomy" id="433924"/>
    <lineage>
        <taxon>Bacteria</taxon>
        <taxon>Pseudomonadati</taxon>
        <taxon>Pseudomonadota</taxon>
        <taxon>Betaproteobacteria</taxon>
        <taxon>Burkholderiales</taxon>
        <taxon>Comamonadaceae</taxon>
        <taxon>Pseudacidovorax</taxon>
    </lineage>
</organism>
<evidence type="ECO:0000313" key="1">
    <source>
        <dbReference type="EMBL" id="KTT14755.1"/>
    </source>
</evidence>
<dbReference type="RefSeq" id="WP_058644156.1">
    <property type="nucleotide sequence ID" value="NZ_LDSL01000171.1"/>
</dbReference>
<dbReference type="AlphaFoldDB" id="A0A147GM90"/>